<evidence type="ECO:0000256" key="5">
    <source>
        <dbReference type="ARBA" id="ARBA00043266"/>
    </source>
</evidence>
<dbReference type="PROSITE" id="PS50835">
    <property type="entry name" value="IG_LIKE"/>
    <property type="match status" value="1"/>
</dbReference>
<dbReference type="SMART" id="SM00409">
    <property type="entry name" value="IG"/>
    <property type="match status" value="1"/>
</dbReference>
<organism evidence="7 8">
    <name type="scientific">Cynoglossus semilaevis</name>
    <name type="common">Tongue sole</name>
    <dbReference type="NCBI Taxonomy" id="244447"/>
    <lineage>
        <taxon>Eukaryota</taxon>
        <taxon>Metazoa</taxon>
        <taxon>Chordata</taxon>
        <taxon>Craniata</taxon>
        <taxon>Vertebrata</taxon>
        <taxon>Euteleostomi</taxon>
        <taxon>Actinopterygii</taxon>
        <taxon>Neopterygii</taxon>
        <taxon>Teleostei</taxon>
        <taxon>Neoteleostei</taxon>
        <taxon>Acanthomorphata</taxon>
        <taxon>Carangaria</taxon>
        <taxon>Pleuronectiformes</taxon>
        <taxon>Pleuronectoidei</taxon>
        <taxon>Cynoglossidae</taxon>
        <taxon>Cynoglossinae</taxon>
        <taxon>Cynoglossus</taxon>
    </lineage>
</organism>
<dbReference type="Gene3D" id="2.60.40.10">
    <property type="entry name" value="Immunoglobulins"/>
    <property type="match status" value="1"/>
</dbReference>
<dbReference type="Ensembl" id="ENSCSET00000027887.1">
    <property type="protein sequence ID" value="ENSCSEP00000027518.1"/>
    <property type="gene ID" value="ENSCSEG00000017584.1"/>
</dbReference>
<dbReference type="InterPro" id="IPR003599">
    <property type="entry name" value="Ig_sub"/>
</dbReference>
<feature type="domain" description="Ig-like" evidence="6">
    <location>
        <begin position="47"/>
        <end position="124"/>
    </location>
</feature>
<reference evidence="7" key="1">
    <citation type="submission" date="2025-08" db="UniProtKB">
        <authorList>
            <consortium name="Ensembl"/>
        </authorList>
    </citation>
    <scope>IDENTIFICATION</scope>
</reference>
<dbReference type="GO" id="GO:0002250">
    <property type="term" value="P:adaptive immune response"/>
    <property type="evidence" value="ECO:0007669"/>
    <property type="project" value="UniProtKB-KW"/>
</dbReference>
<keyword evidence="3" id="KW-0675">Receptor</keyword>
<name>A0A3P8WJ85_CYNSE</name>
<dbReference type="SUPFAM" id="SSF48726">
    <property type="entry name" value="Immunoglobulin"/>
    <property type="match status" value="1"/>
</dbReference>
<keyword evidence="8" id="KW-1185">Reference proteome</keyword>
<sequence>MNTVSHESLTFQGFIKDKTHTHTHTSLLTTVSLVGITSLTPETVGLEGEKMVLSCKYEGSIYSIVWYQQRERSRPEVMFSITEQGSVSSTVPGFSTHINKPEKHVELQINSAAVRDSAVYYCAVRPGWATLGHAGPRWATLAHALRVADHQPLSDPCFCFFCLIVTTDKELHVFDIN</sequence>
<keyword evidence="4" id="KW-0393">Immunoglobulin domain</keyword>
<dbReference type="InterPro" id="IPR013106">
    <property type="entry name" value="Ig_V-set"/>
</dbReference>
<accession>A0A3P8WJ85</accession>
<dbReference type="GeneTree" id="ENSGT00940000177057"/>
<evidence type="ECO:0000259" key="6">
    <source>
        <dbReference type="PROSITE" id="PS50835"/>
    </source>
</evidence>
<dbReference type="STRING" id="244447.ENSCSEP00000027518"/>
<evidence type="ECO:0000313" key="7">
    <source>
        <dbReference type="Ensembl" id="ENSCSEP00000027518.1"/>
    </source>
</evidence>
<dbReference type="Proteomes" id="UP000265120">
    <property type="component" value="Unassembled WGS sequence"/>
</dbReference>
<dbReference type="InterPro" id="IPR051287">
    <property type="entry name" value="TCR_variable_region"/>
</dbReference>
<keyword evidence="5" id="KW-1279">T cell receptor</keyword>
<keyword evidence="5" id="KW-0391">Immunity</keyword>
<evidence type="ECO:0000256" key="1">
    <source>
        <dbReference type="ARBA" id="ARBA00022729"/>
    </source>
</evidence>
<dbReference type="InterPro" id="IPR013783">
    <property type="entry name" value="Ig-like_fold"/>
</dbReference>
<dbReference type="Pfam" id="PF07686">
    <property type="entry name" value="V-set"/>
    <property type="match status" value="1"/>
</dbReference>
<dbReference type="PANTHER" id="PTHR19367">
    <property type="entry name" value="T-CELL RECEPTOR ALPHA CHAIN V REGION"/>
    <property type="match status" value="1"/>
</dbReference>
<evidence type="ECO:0000313" key="8">
    <source>
        <dbReference type="Proteomes" id="UP000265120"/>
    </source>
</evidence>
<dbReference type="InParanoid" id="A0A3P8WJ85"/>
<evidence type="ECO:0000256" key="2">
    <source>
        <dbReference type="ARBA" id="ARBA00023130"/>
    </source>
</evidence>
<dbReference type="PANTHER" id="PTHR19367:SF18">
    <property type="entry name" value="T CELL RECEPTOR ALPHA VARIABLE 16"/>
    <property type="match status" value="1"/>
</dbReference>
<dbReference type="GO" id="GO:0042101">
    <property type="term" value="C:T cell receptor complex"/>
    <property type="evidence" value="ECO:0007669"/>
    <property type="project" value="UniProtKB-KW"/>
</dbReference>
<protein>
    <recommendedName>
        <fullName evidence="6">Ig-like domain-containing protein</fullName>
    </recommendedName>
</protein>
<reference evidence="7" key="2">
    <citation type="submission" date="2025-09" db="UniProtKB">
        <authorList>
            <consortium name="Ensembl"/>
        </authorList>
    </citation>
    <scope>IDENTIFICATION</scope>
</reference>
<dbReference type="InterPro" id="IPR036179">
    <property type="entry name" value="Ig-like_dom_sf"/>
</dbReference>
<dbReference type="AlphaFoldDB" id="A0A3P8WJ85"/>
<evidence type="ECO:0000256" key="4">
    <source>
        <dbReference type="ARBA" id="ARBA00023319"/>
    </source>
</evidence>
<dbReference type="InterPro" id="IPR007110">
    <property type="entry name" value="Ig-like_dom"/>
</dbReference>
<dbReference type="SMART" id="SM00406">
    <property type="entry name" value="IGv"/>
    <property type="match status" value="1"/>
</dbReference>
<evidence type="ECO:0000256" key="3">
    <source>
        <dbReference type="ARBA" id="ARBA00023170"/>
    </source>
</evidence>
<keyword evidence="1" id="KW-0732">Signal</keyword>
<proteinExistence type="predicted"/>
<keyword evidence="2" id="KW-1064">Adaptive immunity</keyword>